<evidence type="ECO:0000256" key="2">
    <source>
        <dbReference type="SAM" id="MobiDB-lite"/>
    </source>
</evidence>
<dbReference type="KEGG" id="bvo:Pan97_10520"/>
<evidence type="ECO:0000256" key="3">
    <source>
        <dbReference type="SAM" id="Phobius"/>
    </source>
</evidence>
<protein>
    <submittedName>
        <fullName evidence="4">Uncharacterized protein</fullName>
    </submittedName>
</protein>
<evidence type="ECO:0000313" key="4">
    <source>
        <dbReference type="EMBL" id="QDU74049.1"/>
    </source>
</evidence>
<dbReference type="Proteomes" id="UP000318626">
    <property type="component" value="Chromosome"/>
</dbReference>
<evidence type="ECO:0000313" key="5">
    <source>
        <dbReference type="Proteomes" id="UP000318626"/>
    </source>
</evidence>
<dbReference type="AlphaFoldDB" id="A0A518C4A0"/>
<evidence type="ECO:0000256" key="1">
    <source>
        <dbReference type="SAM" id="Coils"/>
    </source>
</evidence>
<sequence>MSRRRSARHTVEISLFPFLAVLICTMGALIVLFVVMVLQARTEAVAVELPTLSVPAPAEPELPAPAPEPEPVEDYTEQMKELEQLRIARLKQLEDARLQLSGLEDHSHRLTEKIRKLRGDIAVLEGETDNVTGSADDFETQKQRLNQQIAEAQAELEKVRKEIEGRKPAYALVPYDGQSGTRRQPIYIECTADRVIIQPEGIGLTGNDFQEPLGPGNPLAASLRTIREYRQSQGVPGQGNPYPLLIVRPGGAESYAAAREALNGWDDEFGYELVDDDTQLAYPPADRFLAKRLIETVELARRRKIALIMAAPKKYGRVEDQYLAATRNGGFQAVGGGGDEEAFLENRFVERGNGTSEMPAETYGGSGQMGTGRATSPVDGTQPMPGQQQTGPGFYPQQAPPEQRTGEGKHGAQYAQPNGPDMKDASGGTGGNRSSSKPIAATRGGNWALPSAGPKNTAITRPVTLVVSGAQMTLVQERGVLGPAETVPVNGDMEAAVDKLVRLIHTRIDSWGMAGRNFYWKPILQVTVEPGGEPVVRQLETLLYGSGIEVNRK</sequence>
<feature type="coiled-coil region" evidence="1">
    <location>
        <begin position="93"/>
        <end position="162"/>
    </location>
</feature>
<organism evidence="4 5">
    <name type="scientific">Bremerella volcania</name>
    <dbReference type="NCBI Taxonomy" id="2527984"/>
    <lineage>
        <taxon>Bacteria</taxon>
        <taxon>Pseudomonadati</taxon>
        <taxon>Planctomycetota</taxon>
        <taxon>Planctomycetia</taxon>
        <taxon>Pirellulales</taxon>
        <taxon>Pirellulaceae</taxon>
        <taxon>Bremerella</taxon>
    </lineage>
</organism>
<dbReference type="RefSeq" id="WP_144971053.1">
    <property type="nucleotide sequence ID" value="NZ_CP036289.1"/>
</dbReference>
<accession>A0A518C4A0</accession>
<keyword evidence="3" id="KW-1133">Transmembrane helix</keyword>
<keyword evidence="3" id="KW-0472">Membrane</keyword>
<name>A0A518C4A0_9BACT</name>
<dbReference type="Gene3D" id="1.10.287.1490">
    <property type="match status" value="1"/>
</dbReference>
<feature type="transmembrane region" description="Helical" evidence="3">
    <location>
        <begin position="12"/>
        <end position="38"/>
    </location>
</feature>
<reference evidence="5" key="1">
    <citation type="submission" date="2019-02" db="EMBL/GenBank/DDBJ databases">
        <title>Deep-cultivation of Planctomycetes and their phenomic and genomic characterization uncovers novel biology.</title>
        <authorList>
            <person name="Wiegand S."/>
            <person name="Jogler M."/>
            <person name="Boedeker C."/>
            <person name="Pinto D."/>
            <person name="Vollmers J."/>
            <person name="Rivas-Marin E."/>
            <person name="Kohn T."/>
            <person name="Peeters S.H."/>
            <person name="Heuer A."/>
            <person name="Rast P."/>
            <person name="Oberbeckmann S."/>
            <person name="Bunk B."/>
            <person name="Jeske O."/>
            <person name="Meyerdierks A."/>
            <person name="Storesund J.E."/>
            <person name="Kallscheuer N."/>
            <person name="Luecker S."/>
            <person name="Lage O.M."/>
            <person name="Pohl T."/>
            <person name="Merkel B.J."/>
            <person name="Hornburger P."/>
            <person name="Mueller R.-W."/>
            <person name="Bruemmer F."/>
            <person name="Labrenz M."/>
            <person name="Spormann A.M."/>
            <person name="Op den Camp H."/>
            <person name="Overmann J."/>
            <person name="Amann R."/>
            <person name="Jetten M.S.M."/>
            <person name="Mascher T."/>
            <person name="Medema M.H."/>
            <person name="Devos D.P."/>
            <person name="Kaster A.-K."/>
            <person name="Ovreas L."/>
            <person name="Rohde M."/>
            <person name="Galperin M.Y."/>
            <person name="Jogler C."/>
        </authorList>
    </citation>
    <scope>NUCLEOTIDE SEQUENCE [LARGE SCALE GENOMIC DNA]</scope>
    <source>
        <strain evidence="5">Pan97</strain>
    </source>
</reference>
<keyword evidence="3" id="KW-0812">Transmembrane</keyword>
<feature type="region of interest" description="Disordered" evidence="2">
    <location>
        <begin position="351"/>
        <end position="454"/>
    </location>
</feature>
<feature type="compositionally biased region" description="Low complexity" evidence="2">
    <location>
        <begin position="380"/>
        <end position="393"/>
    </location>
</feature>
<dbReference type="OrthoDB" id="233190at2"/>
<gene>
    <name evidence="4" type="ORF">Pan97_10520</name>
</gene>
<keyword evidence="1" id="KW-0175">Coiled coil</keyword>
<keyword evidence="5" id="KW-1185">Reference proteome</keyword>
<dbReference type="EMBL" id="CP036289">
    <property type="protein sequence ID" value="QDU74049.1"/>
    <property type="molecule type" value="Genomic_DNA"/>
</dbReference>
<proteinExistence type="predicted"/>